<dbReference type="HOGENOM" id="CLU_042565_2_1_1"/>
<dbReference type="Proteomes" id="UP000022910">
    <property type="component" value="Unassembled WGS sequence"/>
</dbReference>
<keyword evidence="2" id="KW-1185">Reference proteome</keyword>
<dbReference type="STRING" id="1432141.A0A015IFB8"/>
<accession>A0A015IFB8</accession>
<evidence type="ECO:0000313" key="1">
    <source>
        <dbReference type="EMBL" id="EXX52655.1"/>
    </source>
</evidence>
<evidence type="ECO:0000313" key="2">
    <source>
        <dbReference type="Proteomes" id="UP000022910"/>
    </source>
</evidence>
<organism evidence="1 2">
    <name type="scientific">Rhizophagus irregularis (strain DAOM 197198w)</name>
    <name type="common">Glomus intraradices</name>
    <dbReference type="NCBI Taxonomy" id="1432141"/>
    <lineage>
        <taxon>Eukaryota</taxon>
        <taxon>Fungi</taxon>
        <taxon>Fungi incertae sedis</taxon>
        <taxon>Mucoromycota</taxon>
        <taxon>Glomeromycotina</taxon>
        <taxon>Glomeromycetes</taxon>
        <taxon>Glomerales</taxon>
        <taxon>Glomeraceae</taxon>
        <taxon>Rhizophagus</taxon>
    </lineage>
</organism>
<protein>
    <submittedName>
        <fullName evidence="1">Uncharacterized protein</fullName>
    </submittedName>
</protein>
<name>A0A015IFB8_RHIIW</name>
<reference evidence="1 2" key="1">
    <citation type="submission" date="2014-02" db="EMBL/GenBank/DDBJ databases">
        <title>Single nucleus genome sequencing reveals high similarity among nuclei of an endomycorrhizal fungus.</title>
        <authorList>
            <person name="Lin K."/>
            <person name="Geurts R."/>
            <person name="Zhang Z."/>
            <person name="Limpens E."/>
            <person name="Saunders D.G."/>
            <person name="Mu D."/>
            <person name="Pang E."/>
            <person name="Cao H."/>
            <person name="Cha H."/>
            <person name="Lin T."/>
            <person name="Zhou Q."/>
            <person name="Shang Y."/>
            <person name="Li Y."/>
            <person name="Ivanov S."/>
            <person name="Sharma T."/>
            <person name="Velzen R.V."/>
            <person name="Ruijter N.D."/>
            <person name="Aanen D.K."/>
            <person name="Win J."/>
            <person name="Kamoun S."/>
            <person name="Bisseling T."/>
            <person name="Huang S."/>
        </authorList>
    </citation>
    <scope>NUCLEOTIDE SEQUENCE [LARGE SCALE GENOMIC DNA]</scope>
    <source>
        <strain evidence="2">DAOM197198w</strain>
    </source>
</reference>
<comment type="caution">
    <text evidence="1">The sequence shown here is derived from an EMBL/GenBank/DDBJ whole genome shotgun (WGS) entry which is preliminary data.</text>
</comment>
<dbReference type="EMBL" id="JEMT01029250">
    <property type="protein sequence ID" value="EXX52655.1"/>
    <property type="molecule type" value="Genomic_DNA"/>
</dbReference>
<proteinExistence type="predicted"/>
<dbReference type="AlphaFoldDB" id="A0A015IFB8"/>
<sequence length="326" mass="38002">MAQTLRITLIKPGTIVPELHYGPYYFYWWIISNENETLFPIRLGQQTKVCLNEVDFILTIQTGSGNNKLMPMYCCQSGLHVVTELSSTKAISTAYKNRFNTSTHYSGYQAMGTSSREKWHYAGSGFQSYLLHMYERKQSIFVSRIEEKKCIVKIYRESALIKQFKGATPDEVWEKTGQLKKFTGTQLYGLDNPITKNLIQQHRTQCTLNDWNDEYILERLFDYHVKRRTLANANWKYFFTSWIKTENPIIELEPTLHAIYPKGYEFSERELSAWQTMLKAVGAINITPWLSEESKRQLWTKLPNKEADKVAFATLYKSGFLTSIPK</sequence>
<gene>
    <name evidence="1" type="ORF">RirG_251190</name>
</gene>